<reference evidence="3 4" key="1">
    <citation type="submission" date="2017-06" db="EMBL/GenBank/DDBJ databases">
        <title>Draft genome sequence of a variant of Elsinoe murrayae.</title>
        <authorList>
            <person name="Cheng Q."/>
        </authorList>
    </citation>
    <scope>NUCLEOTIDE SEQUENCE [LARGE SCALE GENOMIC DNA]</scope>
    <source>
        <strain evidence="3 4">CQ-2017a</strain>
    </source>
</reference>
<accession>A0A2K1QS12</accession>
<feature type="chain" id="PRO_5014461634" evidence="2">
    <location>
        <begin position="20"/>
        <end position="956"/>
    </location>
</feature>
<dbReference type="PANTHER" id="PTHR36578:SF1">
    <property type="entry name" value="APPLE DOMAIN-CONTAINING PROTEIN"/>
    <property type="match status" value="1"/>
</dbReference>
<feature type="signal peptide" evidence="2">
    <location>
        <begin position="1"/>
        <end position="19"/>
    </location>
</feature>
<dbReference type="InParanoid" id="A0A2K1QS12"/>
<dbReference type="PANTHER" id="PTHR36578">
    <property type="entry name" value="CHROMOSOME 15, WHOLE GENOME SHOTGUN SEQUENCE"/>
    <property type="match status" value="1"/>
</dbReference>
<dbReference type="Pfam" id="PF19527">
    <property type="entry name" value="DUF6055"/>
    <property type="match status" value="1"/>
</dbReference>
<feature type="region of interest" description="Disordered" evidence="1">
    <location>
        <begin position="934"/>
        <end position="956"/>
    </location>
</feature>
<dbReference type="OrthoDB" id="5319191at2759"/>
<proteinExistence type="predicted"/>
<dbReference type="Proteomes" id="UP000243797">
    <property type="component" value="Unassembled WGS sequence"/>
</dbReference>
<name>A0A2K1QS12_9PEZI</name>
<feature type="compositionally biased region" description="Low complexity" evidence="1">
    <location>
        <begin position="376"/>
        <end position="427"/>
    </location>
</feature>
<evidence type="ECO:0000313" key="3">
    <source>
        <dbReference type="EMBL" id="PNS17842.1"/>
    </source>
</evidence>
<dbReference type="InterPro" id="IPR045690">
    <property type="entry name" value="DUF6055"/>
</dbReference>
<feature type="region of interest" description="Disordered" evidence="1">
    <location>
        <begin position="376"/>
        <end position="547"/>
    </location>
</feature>
<feature type="compositionally biased region" description="Polar residues" evidence="1">
    <location>
        <begin position="432"/>
        <end position="444"/>
    </location>
</feature>
<dbReference type="EMBL" id="NKHZ01000048">
    <property type="protein sequence ID" value="PNS17842.1"/>
    <property type="molecule type" value="Genomic_DNA"/>
</dbReference>
<feature type="compositionally biased region" description="Low complexity" evidence="1">
    <location>
        <begin position="445"/>
        <end position="523"/>
    </location>
</feature>
<organism evidence="3 4">
    <name type="scientific">Sphaceloma murrayae</name>
    <dbReference type="NCBI Taxonomy" id="2082308"/>
    <lineage>
        <taxon>Eukaryota</taxon>
        <taxon>Fungi</taxon>
        <taxon>Dikarya</taxon>
        <taxon>Ascomycota</taxon>
        <taxon>Pezizomycotina</taxon>
        <taxon>Dothideomycetes</taxon>
        <taxon>Dothideomycetidae</taxon>
        <taxon>Myriangiales</taxon>
        <taxon>Elsinoaceae</taxon>
        <taxon>Sphaceloma</taxon>
    </lineage>
</organism>
<comment type="caution">
    <text evidence="3">The sequence shown here is derived from an EMBL/GenBank/DDBJ whole genome shotgun (WGS) entry which is preliminary data.</text>
</comment>
<evidence type="ECO:0000256" key="2">
    <source>
        <dbReference type="SAM" id="SignalP"/>
    </source>
</evidence>
<dbReference type="STRING" id="2082308.A0A2K1QS12"/>
<evidence type="ECO:0000256" key="1">
    <source>
        <dbReference type="SAM" id="MobiDB-lite"/>
    </source>
</evidence>
<gene>
    <name evidence="3" type="ORF">CAC42_19</name>
</gene>
<evidence type="ECO:0000313" key="4">
    <source>
        <dbReference type="Proteomes" id="UP000243797"/>
    </source>
</evidence>
<sequence>MLFLSFALAVFALVPGSDAQGVDFGKILSKKPSLSQARNTATVSVNTKATAASITSTLLKAKTTSKRVSQKAKGRKADTGACSQLVIPFAYSPQDNTPKGFLLDAQLRTISQQASGYPAGYSNVFAAQYGTISASGLLQSQSLSSFNISACAATCNSVAQCKAFNIYFERSPTLLPGLGCPNPKAVADVKCDLWSTSVQTSQATNIGRWRTDFMVVNQGSNGYNKLPVPAKLEGFRSPVALAGAVDAPTAYVGADFFSTESFDPAVCANFCRTTTTLSKQTLQKPKSKVTRACNFFNALDISLNGISQGTYCQLYATDVSTQAKLYTATLGKTRYDLLRSFGYLALVDNTLSSTSVPVATTAASASTISTTITSTSSIAGTSSSSPSSATSYTTRPSLSPASSSRSSVFITSSTTAQSPSTPSSSGTVYDRGSSTTLSTKVSPISTSRTTANAQTTTTPAASSSTSLIINSATSAKPSSTTTTTTTTSTTASAISSSTSLTTTTTTSATSVSTSRMVSSTTSAEPSFATATNPPDRANAGPGVESKHFNIHGTTEEQATYLAPFLEATYQCFIRDMGWRTTGLGFGGQNPGQYFKTNIYSVTDLGGAWMSVDGSNGLGYANIDSAWGINIPVYVHEYGHVIHYHQENWVGQGRTGAWWETMAQWITDTSLSSPLCASARARYNLTDAASLATPMNLDMLVSRSYQVIVDGTQGSGNYYEAWPFFTYLTNNPDNIPALGSDTLRQMLLQYALNSNEDPLSTLQRVAGGTSVQSIVGRYWARMAFVDIGHPAGVQAFIDQQNNLDYQHLDTVSTGLWRVKESRRPRYMGSNMIKLTGASGTVSVQINSTSAFTATAAIRAANNGPVRYAALSSTRTTTFTAGQDEQVIVVVANTPSELIAYDAFNLANSQASVGMDYTIAVQGAIVATTAPSKRDLEQGGLARGARHQHDHTSSCVRP</sequence>
<keyword evidence="2" id="KW-0732">Signal</keyword>
<dbReference type="AlphaFoldDB" id="A0A2K1QS12"/>
<keyword evidence="4" id="KW-1185">Reference proteome</keyword>
<protein>
    <submittedName>
        <fullName evidence="3">Uncharacterized protein</fullName>
    </submittedName>
</protein>